<keyword evidence="1" id="KW-0678">Repressor</keyword>
<comment type="caution">
    <text evidence="5">The sequence shown here is derived from an EMBL/GenBank/DDBJ whole genome shotgun (WGS) entry which is preliminary data.</text>
</comment>
<dbReference type="PANTHER" id="PTHR33388:SF1">
    <property type="entry name" value="PROTEIN SPEAR2"/>
    <property type="match status" value="1"/>
</dbReference>
<sequence>MVQEDQTTSSSGNNSNIGRTAKKQRPKKVPQRGLGVAQLEKIRLQEQHKKDSDYLVAAADVSVPSSNVPLTSVDGHKFWGSCDFNIGKECSFGLDPGLVFRANLSLPYETEPLWHLPSLMQRGGPLSCSMVNLSSRTSSSKSVMNFQMEPPSNQSYYKNFKPLCPEEDKVIGMKRPYPFSLDNAPGPSFLTNCYPPIVHSINGQVGATSSNKAPTFGFEPDTSNLREGPSCSTTNGVFGRDFLKLAPPTTTSMCSTSKSKHPLSNSIPYESPGLDQGSCEDSIMKQGGGLNLQRPYYSFFPAPAMAQIERASAVTMANCKSAEVAGHVDLNLKL</sequence>
<gene>
    <name evidence="5" type="ORF">V6N12_054676</name>
</gene>
<dbReference type="PANTHER" id="PTHR33388">
    <property type="entry name" value="OS01G0212500 PROTEIN"/>
    <property type="match status" value="1"/>
</dbReference>
<feature type="region of interest" description="Disordered" evidence="4">
    <location>
        <begin position="253"/>
        <end position="276"/>
    </location>
</feature>
<evidence type="ECO:0000256" key="1">
    <source>
        <dbReference type="ARBA" id="ARBA00022491"/>
    </source>
</evidence>
<reference evidence="5 6" key="1">
    <citation type="journal article" date="2024" name="G3 (Bethesda)">
        <title>Genome assembly of Hibiscus sabdariffa L. provides insights into metabolisms of medicinal natural products.</title>
        <authorList>
            <person name="Kim T."/>
        </authorList>
    </citation>
    <scope>NUCLEOTIDE SEQUENCE [LARGE SCALE GENOMIC DNA]</scope>
    <source>
        <strain evidence="5">TK-2024</strain>
        <tissue evidence="5">Old leaves</tissue>
    </source>
</reference>
<dbReference type="InterPro" id="IPR040356">
    <property type="entry name" value="SPEAR"/>
</dbReference>
<evidence type="ECO:0000313" key="6">
    <source>
        <dbReference type="Proteomes" id="UP001472677"/>
    </source>
</evidence>
<feature type="region of interest" description="Disordered" evidence="4">
    <location>
        <begin position="1"/>
        <end position="35"/>
    </location>
</feature>
<proteinExistence type="predicted"/>
<keyword evidence="3" id="KW-0804">Transcription</keyword>
<dbReference type="EMBL" id="JBBPBM010000038">
    <property type="protein sequence ID" value="KAK8527464.1"/>
    <property type="molecule type" value="Genomic_DNA"/>
</dbReference>
<evidence type="ECO:0000256" key="4">
    <source>
        <dbReference type="SAM" id="MobiDB-lite"/>
    </source>
</evidence>
<evidence type="ECO:0000313" key="5">
    <source>
        <dbReference type="EMBL" id="KAK8527464.1"/>
    </source>
</evidence>
<organism evidence="5 6">
    <name type="scientific">Hibiscus sabdariffa</name>
    <name type="common">roselle</name>
    <dbReference type="NCBI Taxonomy" id="183260"/>
    <lineage>
        <taxon>Eukaryota</taxon>
        <taxon>Viridiplantae</taxon>
        <taxon>Streptophyta</taxon>
        <taxon>Embryophyta</taxon>
        <taxon>Tracheophyta</taxon>
        <taxon>Spermatophyta</taxon>
        <taxon>Magnoliopsida</taxon>
        <taxon>eudicotyledons</taxon>
        <taxon>Gunneridae</taxon>
        <taxon>Pentapetalae</taxon>
        <taxon>rosids</taxon>
        <taxon>malvids</taxon>
        <taxon>Malvales</taxon>
        <taxon>Malvaceae</taxon>
        <taxon>Malvoideae</taxon>
        <taxon>Hibiscus</taxon>
    </lineage>
</organism>
<dbReference type="Proteomes" id="UP001472677">
    <property type="component" value="Unassembled WGS sequence"/>
</dbReference>
<keyword evidence="2" id="KW-0805">Transcription regulation</keyword>
<evidence type="ECO:0000256" key="2">
    <source>
        <dbReference type="ARBA" id="ARBA00023015"/>
    </source>
</evidence>
<keyword evidence="6" id="KW-1185">Reference proteome</keyword>
<name>A0ABR2D145_9ROSI</name>
<accession>A0ABR2D145</accession>
<protein>
    <submittedName>
        <fullName evidence="5">Uncharacterized protein</fullName>
    </submittedName>
</protein>
<evidence type="ECO:0000256" key="3">
    <source>
        <dbReference type="ARBA" id="ARBA00023163"/>
    </source>
</evidence>
<feature type="compositionally biased region" description="Basic residues" evidence="4">
    <location>
        <begin position="20"/>
        <end position="30"/>
    </location>
</feature>